<evidence type="ECO:0000313" key="1">
    <source>
        <dbReference type="EMBL" id="GDY60652.1"/>
    </source>
</evidence>
<sequence length="85" mass="8840">MGRTFGFQKQSTSTVRSGCCFTARAVGGAAEDDPVAAASDTAAQSVTNVFTVCVRMSAPGRLSPPPMAPRAYLWSARLAKSGLWG</sequence>
<evidence type="ECO:0000313" key="4">
    <source>
        <dbReference type="Proteomes" id="UP000302139"/>
    </source>
</evidence>
<proteinExistence type="predicted"/>
<organism evidence="1 4">
    <name type="scientific">Streptomyces avermitilis</name>
    <dbReference type="NCBI Taxonomy" id="33903"/>
    <lineage>
        <taxon>Bacteria</taxon>
        <taxon>Bacillati</taxon>
        <taxon>Actinomycetota</taxon>
        <taxon>Actinomycetes</taxon>
        <taxon>Kitasatosporales</taxon>
        <taxon>Streptomycetaceae</taxon>
        <taxon>Streptomyces</taxon>
    </lineage>
</organism>
<gene>
    <name evidence="1" type="ORF">SAV14893_000450</name>
    <name evidence="2" type="ORF">SAV31267_087560</name>
</gene>
<dbReference type="Proteomes" id="UP000302139">
    <property type="component" value="Unassembled WGS sequence"/>
</dbReference>
<dbReference type="AlphaFoldDB" id="A0A4D4LH59"/>
<accession>A0A4D4LH59</accession>
<dbReference type="EMBL" id="BJHX01000001">
    <property type="protein sequence ID" value="GDY60652.1"/>
    <property type="molecule type" value="Genomic_DNA"/>
</dbReference>
<evidence type="ECO:0000313" key="3">
    <source>
        <dbReference type="Proteomes" id="UP000299211"/>
    </source>
</evidence>
<reference evidence="1 4" key="2">
    <citation type="submission" date="2019-04" db="EMBL/GenBank/DDBJ databases">
        <title>Draft genome sequences of Streptomyces avermitilis NBRC 14893.</title>
        <authorList>
            <person name="Komaki H."/>
            <person name="Tamura T."/>
            <person name="Hosoyama A."/>
        </authorList>
    </citation>
    <scope>NUCLEOTIDE SEQUENCE [LARGE SCALE GENOMIC DNA]</scope>
    <source>
        <strain evidence="1 4">NBRC 14893</strain>
    </source>
</reference>
<dbReference type="EMBL" id="BJHY01000001">
    <property type="protein sequence ID" value="GDY79271.1"/>
    <property type="molecule type" value="Genomic_DNA"/>
</dbReference>
<comment type="caution">
    <text evidence="1">The sequence shown here is derived from an EMBL/GenBank/DDBJ whole genome shotgun (WGS) entry which is preliminary data.</text>
</comment>
<evidence type="ECO:0000313" key="2">
    <source>
        <dbReference type="EMBL" id="GDY79271.1"/>
    </source>
</evidence>
<protein>
    <submittedName>
        <fullName evidence="1">Uncharacterized protein</fullName>
    </submittedName>
</protein>
<dbReference type="Proteomes" id="UP000299211">
    <property type="component" value="Unassembled WGS sequence"/>
</dbReference>
<reference evidence="2 3" key="1">
    <citation type="submission" date="2019-04" db="EMBL/GenBank/DDBJ databases">
        <title>Draft genome sequences of Streptomyces avermitilis ATCC 31267.</title>
        <authorList>
            <person name="Komaki H."/>
            <person name="Tamura T."/>
            <person name="Hosoyama A."/>
        </authorList>
    </citation>
    <scope>NUCLEOTIDE SEQUENCE [LARGE SCALE GENOMIC DNA]</scope>
    <source>
        <strain evidence="2 3">ATCC 31267</strain>
    </source>
</reference>
<name>A0A4D4LH59_STRAX</name>